<reference evidence="3" key="1">
    <citation type="submission" date="2019-04" db="EMBL/GenBank/DDBJ databases">
        <title>Sequencing of skin fungus with MAO and IRED activity.</title>
        <authorList>
            <person name="Marsaioli A.J."/>
            <person name="Bonatto J.M.C."/>
            <person name="Reis Junior O."/>
        </authorList>
    </citation>
    <scope>NUCLEOTIDE SEQUENCE</scope>
    <source>
        <strain evidence="3">30M1</strain>
    </source>
</reference>
<dbReference type="EMBL" id="SWKU01000006">
    <property type="protein sequence ID" value="KAF3005731.1"/>
    <property type="molecule type" value="Genomic_DNA"/>
</dbReference>
<evidence type="ECO:0000256" key="1">
    <source>
        <dbReference type="SAM" id="MobiDB-lite"/>
    </source>
</evidence>
<dbReference type="Proteomes" id="UP000801428">
    <property type="component" value="Unassembled WGS sequence"/>
</dbReference>
<dbReference type="OrthoDB" id="1689567at2759"/>
<accession>A0A9P4TJE9</accession>
<proteinExistence type="predicted"/>
<dbReference type="Pfam" id="PF12937">
    <property type="entry name" value="F-box-like"/>
    <property type="match status" value="1"/>
</dbReference>
<dbReference type="SUPFAM" id="SSF81383">
    <property type="entry name" value="F-box domain"/>
    <property type="match status" value="1"/>
</dbReference>
<comment type="caution">
    <text evidence="3">The sequence shown here is derived from an EMBL/GenBank/DDBJ whole genome shotgun (WGS) entry which is preliminary data.</text>
</comment>
<sequence length="720" mass="78780">MPTELLTNIFTLLKPKDFNAARRTCRDWMATSLNKRLLGTMLLRGGWTSCDDLRDGESEPRRSASSSGDVWELSRALSRQCALSSGWTGNGLDTRPAIVESTDIDFSELGAGHPLHTEEANGGLLFTSSVCGNFLLVAKDALVFIYGTSGGLVQPLTSVVCPRKVLALSMNASVGRDAIAALLEGRMGMVCELRYGQSSAQTAAGSCDMCVEGDGHPPRPASQPNVSLEDNNDLQSALHSAEYISPRILHSYPCAQGPAFSSFNAIEMRAHSQGFRIRGTDDSNTYDRNHINNTWNLDLRGPQKDLRADPENATSAQSIPIESGTSTFYRHLCSEDDPPRNVSICPQRRCVAFGCSASIELHWIDALTGQSLSRWFPLTSPSDYLYFLSPRPGLESAKKLRLISSAAHPINRPAISRRLFNGSATRSFWGSVGFEGRYRQFHACDHYHAIPLSDGHHVLFVDPSNNRLTIGCDAPLGGPAKLLHKLVFISPEENIVPRIYTAASDLSSGARIVVMYGDTLVLYSVPVDALALSRTEQAAESWDVYNAPPFSPAGRHHDHWLNWWDEPAAYDPKLKSEALAIQTRPDITIWAFTSTSQCKTWRLRNYVDPVARYKQAIDRCGLTREVYDMDESGDAVMQDASFTSFTDQAVGNGVGQGHGTGPATENPSRADLDGNASGVLKVLPRALAVENDRWVDSIDIVSCADAWFEGGGDVVTWYEA</sequence>
<evidence type="ECO:0000313" key="3">
    <source>
        <dbReference type="EMBL" id="KAF3005731.1"/>
    </source>
</evidence>
<dbReference type="PROSITE" id="PS50181">
    <property type="entry name" value="FBOX"/>
    <property type="match status" value="1"/>
</dbReference>
<organism evidence="3 4">
    <name type="scientific">Curvularia kusanoi</name>
    <name type="common">Cochliobolus kusanoi</name>
    <dbReference type="NCBI Taxonomy" id="90978"/>
    <lineage>
        <taxon>Eukaryota</taxon>
        <taxon>Fungi</taxon>
        <taxon>Dikarya</taxon>
        <taxon>Ascomycota</taxon>
        <taxon>Pezizomycotina</taxon>
        <taxon>Dothideomycetes</taxon>
        <taxon>Pleosporomycetidae</taxon>
        <taxon>Pleosporales</taxon>
        <taxon>Pleosporineae</taxon>
        <taxon>Pleosporaceae</taxon>
        <taxon>Curvularia</taxon>
    </lineage>
</organism>
<dbReference type="InterPro" id="IPR036047">
    <property type="entry name" value="F-box-like_dom_sf"/>
</dbReference>
<feature type="domain" description="F-box" evidence="2">
    <location>
        <begin position="1"/>
        <end position="41"/>
    </location>
</feature>
<feature type="region of interest" description="Disordered" evidence="1">
    <location>
        <begin position="651"/>
        <end position="672"/>
    </location>
</feature>
<dbReference type="CDD" id="cd09917">
    <property type="entry name" value="F-box_SF"/>
    <property type="match status" value="1"/>
</dbReference>
<evidence type="ECO:0000313" key="4">
    <source>
        <dbReference type="Proteomes" id="UP000801428"/>
    </source>
</evidence>
<name>A0A9P4TJE9_CURKU</name>
<dbReference type="AlphaFoldDB" id="A0A9P4TJE9"/>
<protein>
    <recommendedName>
        <fullName evidence="2">F-box domain-containing protein</fullName>
    </recommendedName>
</protein>
<evidence type="ECO:0000259" key="2">
    <source>
        <dbReference type="PROSITE" id="PS50181"/>
    </source>
</evidence>
<dbReference type="InterPro" id="IPR001810">
    <property type="entry name" value="F-box_dom"/>
</dbReference>
<gene>
    <name evidence="3" type="ORF">E8E13_006344</name>
</gene>
<keyword evidence="4" id="KW-1185">Reference proteome</keyword>